<dbReference type="CDD" id="cd02226">
    <property type="entry name" value="cupin_YdbB-like"/>
    <property type="match status" value="1"/>
</dbReference>
<dbReference type="Proteomes" id="UP000198346">
    <property type="component" value="Unassembled WGS sequence"/>
</dbReference>
<dbReference type="RefSeq" id="WP_183233949.1">
    <property type="nucleotide sequence ID" value="NZ_FZQA01000001.1"/>
</dbReference>
<dbReference type="PANTHER" id="PTHR36114">
    <property type="entry name" value="16.7 KDA PROTEIN IN WHIE LOCUS"/>
    <property type="match status" value="1"/>
</dbReference>
<proteinExistence type="predicted"/>
<sequence>MTDGEIRKINIPAAFDRISEPWSPHVAARLNGQDVRLVKLEGAFDWHRHAGADEAFFVVKGAFAMGLREGGAEREIALGEGDLIVVPAGVEHRPRAETECWVMLFEPSETVNTGEKETARTKRDLPML</sequence>
<reference evidence="2 3" key="1">
    <citation type="submission" date="2017-07" db="EMBL/GenBank/DDBJ databases">
        <authorList>
            <person name="Sun Z.S."/>
            <person name="Albrecht U."/>
            <person name="Echele G."/>
            <person name="Lee C.C."/>
        </authorList>
    </citation>
    <scope>NUCLEOTIDE SEQUENCE [LARGE SCALE GENOMIC DNA]</scope>
    <source>
        <strain evidence="2 3">CGMCC 1.12710</strain>
    </source>
</reference>
<feature type="domain" description="Cupin type-2" evidence="1">
    <location>
        <begin position="43"/>
        <end position="99"/>
    </location>
</feature>
<gene>
    <name evidence="2" type="ORF">SAMN06297382_0800</name>
</gene>
<dbReference type="InterPro" id="IPR011051">
    <property type="entry name" value="RmlC_Cupin_sf"/>
</dbReference>
<evidence type="ECO:0000313" key="2">
    <source>
        <dbReference type="EMBL" id="SNT68298.1"/>
    </source>
</evidence>
<dbReference type="InterPro" id="IPR013096">
    <property type="entry name" value="Cupin_2"/>
</dbReference>
<dbReference type="InterPro" id="IPR052044">
    <property type="entry name" value="PKS_Associated_Protein"/>
</dbReference>
<protein>
    <submittedName>
        <fullName evidence="2">Cupin domain-containing protein</fullName>
    </submittedName>
</protein>
<dbReference type="Pfam" id="PF07883">
    <property type="entry name" value="Cupin_2"/>
    <property type="match status" value="1"/>
</dbReference>
<name>A0A239PKG2_9PROT</name>
<accession>A0A239PKG2</accession>
<organism evidence="2 3">
    <name type="scientific">Amphiplicatus metriothermophilus</name>
    <dbReference type="NCBI Taxonomy" id="1519374"/>
    <lineage>
        <taxon>Bacteria</taxon>
        <taxon>Pseudomonadati</taxon>
        <taxon>Pseudomonadota</taxon>
        <taxon>Alphaproteobacteria</taxon>
        <taxon>Parvularculales</taxon>
        <taxon>Parvularculaceae</taxon>
        <taxon>Amphiplicatus</taxon>
    </lineage>
</organism>
<dbReference type="Gene3D" id="2.60.120.10">
    <property type="entry name" value="Jelly Rolls"/>
    <property type="match status" value="1"/>
</dbReference>
<evidence type="ECO:0000259" key="1">
    <source>
        <dbReference type="Pfam" id="PF07883"/>
    </source>
</evidence>
<dbReference type="SUPFAM" id="SSF51182">
    <property type="entry name" value="RmlC-like cupins"/>
    <property type="match status" value="1"/>
</dbReference>
<dbReference type="PANTHER" id="PTHR36114:SF1">
    <property type="entry name" value="16.7 KDA PROTEIN IN WHIE LOCUS"/>
    <property type="match status" value="1"/>
</dbReference>
<evidence type="ECO:0000313" key="3">
    <source>
        <dbReference type="Proteomes" id="UP000198346"/>
    </source>
</evidence>
<dbReference type="EMBL" id="FZQA01000001">
    <property type="protein sequence ID" value="SNT68298.1"/>
    <property type="molecule type" value="Genomic_DNA"/>
</dbReference>
<dbReference type="AlphaFoldDB" id="A0A239PKG2"/>
<dbReference type="InterPro" id="IPR014710">
    <property type="entry name" value="RmlC-like_jellyroll"/>
</dbReference>
<keyword evidence="3" id="KW-1185">Reference proteome</keyword>